<reference evidence="2" key="1">
    <citation type="journal article" date="2019" name="Int. J. Syst. Evol. Microbiol.">
        <title>The Global Catalogue of Microorganisms (GCM) 10K type strain sequencing project: providing services to taxonomists for standard genome sequencing and annotation.</title>
        <authorList>
            <consortium name="The Broad Institute Genomics Platform"/>
            <consortium name="The Broad Institute Genome Sequencing Center for Infectious Disease"/>
            <person name="Wu L."/>
            <person name="Ma J."/>
        </authorList>
    </citation>
    <scope>NUCLEOTIDE SEQUENCE [LARGE SCALE GENOMIC DNA]</scope>
    <source>
        <strain evidence="2">JCM 17633</strain>
    </source>
</reference>
<organism evidence="1 2">
    <name type="scientific">Winogradskyella damuponensis</name>
    <dbReference type="NCBI Taxonomy" id="943939"/>
    <lineage>
        <taxon>Bacteria</taxon>
        <taxon>Pseudomonadati</taxon>
        <taxon>Bacteroidota</taxon>
        <taxon>Flavobacteriia</taxon>
        <taxon>Flavobacteriales</taxon>
        <taxon>Flavobacteriaceae</taxon>
        <taxon>Winogradskyella</taxon>
    </lineage>
</organism>
<keyword evidence="2" id="KW-1185">Reference proteome</keyword>
<proteinExistence type="predicted"/>
<dbReference type="EMBL" id="BAABCB010000007">
    <property type="protein sequence ID" value="GAA4241730.1"/>
    <property type="molecule type" value="Genomic_DNA"/>
</dbReference>
<gene>
    <name evidence="1" type="ORF">GCM10022292_09290</name>
</gene>
<evidence type="ECO:0000313" key="1">
    <source>
        <dbReference type="EMBL" id="GAA4241730.1"/>
    </source>
</evidence>
<name>A0ABP8CPD7_9FLAO</name>
<dbReference type="SUPFAM" id="SSF50630">
    <property type="entry name" value="Acid proteases"/>
    <property type="match status" value="1"/>
</dbReference>
<dbReference type="Proteomes" id="UP001501682">
    <property type="component" value="Unassembled WGS sequence"/>
</dbReference>
<evidence type="ECO:0008006" key="3">
    <source>
        <dbReference type="Google" id="ProtNLM"/>
    </source>
</evidence>
<comment type="caution">
    <text evidence="1">The sequence shown here is derived from an EMBL/GenBank/DDBJ whole genome shotgun (WGS) entry which is preliminary data.</text>
</comment>
<dbReference type="Gene3D" id="2.40.70.10">
    <property type="entry name" value="Acid Proteases"/>
    <property type="match status" value="1"/>
</dbReference>
<dbReference type="InterPro" id="IPR021109">
    <property type="entry name" value="Peptidase_aspartic_dom_sf"/>
</dbReference>
<dbReference type="Pfam" id="PF13650">
    <property type="entry name" value="Asp_protease_2"/>
    <property type="match status" value="1"/>
</dbReference>
<evidence type="ECO:0000313" key="2">
    <source>
        <dbReference type="Proteomes" id="UP001501682"/>
    </source>
</evidence>
<protein>
    <recommendedName>
        <fullName evidence="3">Acid protease</fullName>
    </recommendedName>
</protein>
<accession>A0ABP8CPD7</accession>
<dbReference type="CDD" id="cd05483">
    <property type="entry name" value="retropepsin_like_bacteria"/>
    <property type="match status" value="1"/>
</dbReference>
<dbReference type="InterPro" id="IPR034122">
    <property type="entry name" value="Retropepsin-like_bacterial"/>
</dbReference>
<sequence>MGMCICNNHIAKVSVYSMIPILIFVQIEKMETLKDFLIEKGYSKIKLKLTKTNHFEIKASINGIKGRFILDTGASSSCVGFEAIERFNLRVKDSEIKAVGAGATNMMTKISKSNDLKIGKWKKKRVALILFNLTHVNTGLISHNAQPVDGIIGADILKKGKAIIDYEKKYLYLKLKEIL</sequence>